<name>A0A9W6W3G5_9ACTN</name>
<sequence>MRTLHGPKDYLELARAPGTPPEELARLAAADFPFVWRALAERPDLSTELLRSLARRPAAGWNGACLLGLIARHPNADREALLIVLAATADLLGRGERPYAVALALARRIELPAGEVSVLGGLAGASRRFRRGLRRALAH</sequence>
<dbReference type="RefSeq" id="WP_285663299.1">
    <property type="nucleotide sequence ID" value="NZ_BSTX01000002.1"/>
</dbReference>
<dbReference type="EMBL" id="BSTX01000002">
    <property type="protein sequence ID" value="GLZ78127.1"/>
    <property type="molecule type" value="Genomic_DNA"/>
</dbReference>
<dbReference type="Proteomes" id="UP001165079">
    <property type="component" value="Unassembled WGS sequence"/>
</dbReference>
<protein>
    <submittedName>
        <fullName evidence="1">Uncharacterized protein</fullName>
    </submittedName>
</protein>
<accession>A0A9W6W3G5</accession>
<organism evidence="1 2">
    <name type="scientific">Actinorhabdospora filicis</name>
    <dbReference type="NCBI Taxonomy" id="1785913"/>
    <lineage>
        <taxon>Bacteria</taxon>
        <taxon>Bacillati</taxon>
        <taxon>Actinomycetota</taxon>
        <taxon>Actinomycetes</taxon>
        <taxon>Micromonosporales</taxon>
        <taxon>Micromonosporaceae</taxon>
        <taxon>Actinorhabdospora</taxon>
    </lineage>
</organism>
<comment type="caution">
    <text evidence="1">The sequence shown here is derived from an EMBL/GenBank/DDBJ whole genome shotgun (WGS) entry which is preliminary data.</text>
</comment>
<evidence type="ECO:0000313" key="1">
    <source>
        <dbReference type="EMBL" id="GLZ78127.1"/>
    </source>
</evidence>
<gene>
    <name evidence="1" type="ORF">Afil01_29340</name>
</gene>
<reference evidence="1" key="1">
    <citation type="submission" date="2023-03" db="EMBL/GenBank/DDBJ databases">
        <title>Actinorhabdospora filicis NBRC 111898.</title>
        <authorList>
            <person name="Ichikawa N."/>
            <person name="Sato H."/>
            <person name="Tonouchi N."/>
        </authorList>
    </citation>
    <scope>NUCLEOTIDE SEQUENCE</scope>
    <source>
        <strain evidence="1">NBRC 111898</strain>
    </source>
</reference>
<dbReference type="AlphaFoldDB" id="A0A9W6W3G5"/>
<keyword evidence="2" id="KW-1185">Reference proteome</keyword>
<evidence type="ECO:0000313" key="2">
    <source>
        <dbReference type="Proteomes" id="UP001165079"/>
    </source>
</evidence>
<proteinExistence type="predicted"/>